<dbReference type="AlphaFoldDB" id="A0A7S4E541"/>
<evidence type="ECO:0000313" key="3">
    <source>
        <dbReference type="Proteomes" id="UP000789595"/>
    </source>
</evidence>
<dbReference type="Gene3D" id="3.20.20.70">
    <property type="entry name" value="Aldolase class I"/>
    <property type="match status" value="1"/>
</dbReference>
<sequence length="736" mass="79254">MRHLLLACIAGAARGSRLAIDFSTDEAFSITIDGTQWLHGGGASLRQQRLRPSGPWRPIKGADARGKYKGRARRYGALEASYALYDNAVVFTQRFPDGATVSPRGVEGLASEWPVLGPSAQRLGVLTFGGRFMETSRATKWTGAGSVESGAYGGPFVLFDGKGDALVVSAATEFAAHSHAASTQNASAVAFGVLGSVTKIPRGFAVATVLTLGQEGITSAVRTHGRALLAGTVRPPDYATRYLGYSTDNGAYYYYNPSKDYGTTLRAVRAYAQRERIPYRYALLDSWWYEKGSGDGVRNWSCTAQAFPQGCQGLSEELDWRFMLHNRQWSSDNVYRGAYDFAVEPPLALPLEQRFWDDLMRNASDWGMIVYEQDWLYTEFLGLNATLLQSATGARKWLTQMSTAASRVGVTVQYCMEMARLVLQSATLPAVTQIRASDDYNPAGDSGNCTPPACNPPVQVDTYYIGTTSLLAWALDLAPSKDSFWSTSAQPGNPYGDVAERYPAMQAAVAALSRGPVQVSDGVGYSDRELIMRTCDEAGRLLQPSRPATALDAAFHRSAGVGDGPLARFPNVLPITATHTRIDGWKWAHILVINLEEPFMLLPAHLRPTDLGAGEHVAYSLAAASTASQRRGDALSVLGDFRDGIAIPACGAGDFRLYHVAPRLANGWAYLGELSKFVPVAEARTRSLRFDVNSVSVSLSGAASEEVVVTFLAPNGTVVSAECVLSAAGLGEVIVG</sequence>
<dbReference type="EMBL" id="HBIW01007665">
    <property type="protein sequence ID" value="CAE0691037.1"/>
    <property type="molecule type" value="Transcribed_RNA"/>
</dbReference>
<organism evidence="1">
    <name type="scientific">Pelagomonas calceolata</name>
    <dbReference type="NCBI Taxonomy" id="35677"/>
    <lineage>
        <taxon>Eukaryota</taxon>
        <taxon>Sar</taxon>
        <taxon>Stramenopiles</taxon>
        <taxon>Ochrophyta</taxon>
        <taxon>Pelagophyceae</taxon>
        <taxon>Pelagomonadales</taxon>
        <taxon>Pelagomonadaceae</taxon>
        <taxon>Pelagomonas</taxon>
    </lineage>
</organism>
<protein>
    <recommendedName>
        <fullName evidence="4">Alpha-galactosidase</fullName>
    </recommendedName>
</protein>
<evidence type="ECO:0008006" key="4">
    <source>
        <dbReference type="Google" id="ProtNLM"/>
    </source>
</evidence>
<dbReference type="OrthoDB" id="204216at2759"/>
<dbReference type="InterPro" id="IPR013785">
    <property type="entry name" value="Aldolase_TIM"/>
</dbReference>
<reference evidence="1" key="1">
    <citation type="submission" date="2021-01" db="EMBL/GenBank/DDBJ databases">
        <authorList>
            <person name="Corre E."/>
            <person name="Pelletier E."/>
            <person name="Niang G."/>
            <person name="Scheremetjew M."/>
            <person name="Finn R."/>
            <person name="Kale V."/>
            <person name="Holt S."/>
            <person name="Cochrane G."/>
            <person name="Meng A."/>
            <person name="Brown T."/>
            <person name="Cohen L."/>
        </authorList>
    </citation>
    <scope>NUCLEOTIDE SEQUENCE</scope>
    <source>
        <strain evidence="1">CCMP1756</strain>
    </source>
</reference>
<accession>A0A7S4E541</accession>
<name>A0A7S4E541_9STRA</name>
<gene>
    <name evidence="1" type="ORF">PCAL00307_LOCUS6473</name>
    <name evidence="2" type="ORF">PECAL_4P16930</name>
</gene>
<evidence type="ECO:0000313" key="1">
    <source>
        <dbReference type="EMBL" id="CAE0691037.1"/>
    </source>
</evidence>
<dbReference type="Proteomes" id="UP000789595">
    <property type="component" value="Unassembled WGS sequence"/>
</dbReference>
<keyword evidence="3" id="KW-1185">Reference proteome</keyword>
<proteinExistence type="predicted"/>
<dbReference type="EMBL" id="CAKKNE010000004">
    <property type="protein sequence ID" value="CAH0374414.1"/>
    <property type="molecule type" value="Genomic_DNA"/>
</dbReference>
<evidence type="ECO:0000313" key="2">
    <source>
        <dbReference type="EMBL" id="CAH0374414.1"/>
    </source>
</evidence>
<reference evidence="2" key="2">
    <citation type="submission" date="2021-11" db="EMBL/GenBank/DDBJ databases">
        <authorList>
            <consortium name="Genoscope - CEA"/>
            <person name="William W."/>
        </authorList>
    </citation>
    <scope>NUCLEOTIDE SEQUENCE</scope>
</reference>